<dbReference type="SUPFAM" id="SSF46689">
    <property type="entry name" value="Homeodomain-like"/>
    <property type="match status" value="1"/>
</dbReference>
<dbReference type="PROSITE" id="PS50977">
    <property type="entry name" value="HTH_TETR_2"/>
    <property type="match status" value="1"/>
</dbReference>
<organism evidence="4 5">
    <name type="scientific">Clostridium autoethanogenum</name>
    <dbReference type="NCBI Taxonomy" id="84023"/>
    <lineage>
        <taxon>Bacteria</taxon>
        <taxon>Bacillati</taxon>
        <taxon>Bacillota</taxon>
        <taxon>Clostridia</taxon>
        <taxon>Eubacteriales</taxon>
        <taxon>Clostridiaceae</taxon>
        <taxon>Clostridium</taxon>
    </lineage>
</organism>
<dbReference type="Proteomes" id="UP000277999">
    <property type="component" value="Unassembled WGS sequence"/>
</dbReference>
<sequence>MQSIYSLYQFIFKFTTSFNIIKSTSQYNSPYLTIKNSCSILSKYLLSNKHLDYRRIKLKSNSKSRMSREERAEQIVNIGKELMLKKGYSFTAKDIANAIGISETMIYCIFPNKKKIIEAIYSKIFTSVEILGIPKEASENYRNELIDYFIFFYKNVTERNMLEFHYLYAMDKSGNRPDLSLLEKSASNLNGPLENYIISGINKGYFRKVNTESAAEFIYSAFFNFVFFHELFLREKLSDEELKCKISTFIDLFINGINKI</sequence>
<feature type="DNA-binding region" description="H-T-H motif" evidence="2">
    <location>
        <begin position="91"/>
        <end position="110"/>
    </location>
</feature>
<evidence type="ECO:0000256" key="2">
    <source>
        <dbReference type="PROSITE-ProRule" id="PRU00335"/>
    </source>
</evidence>
<comment type="caution">
    <text evidence="4">The sequence shown here is derived from an EMBL/GenBank/DDBJ whole genome shotgun (WGS) entry which is preliminary data.</text>
</comment>
<dbReference type="AlphaFoldDB" id="A0A3M0T0C0"/>
<dbReference type="Gene3D" id="1.10.357.10">
    <property type="entry name" value="Tetracycline Repressor, domain 2"/>
    <property type="match status" value="1"/>
</dbReference>
<keyword evidence="1 2" id="KW-0238">DNA-binding</keyword>
<dbReference type="InterPro" id="IPR009057">
    <property type="entry name" value="Homeodomain-like_sf"/>
</dbReference>
<dbReference type="Gene3D" id="1.10.10.60">
    <property type="entry name" value="Homeodomain-like"/>
    <property type="match status" value="1"/>
</dbReference>
<evidence type="ECO:0000256" key="1">
    <source>
        <dbReference type="ARBA" id="ARBA00023125"/>
    </source>
</evidence>
<accession>A0A3M0T0C0</accession>
<name>A0A3M0T0C0_9CLOT</name>
<dbReference type="InterPro" id="IPR001647">
    <property type="entry name" value="HTH_TetR"/>
</dbReference>
<feature type="domain" description="HTH tetR-type" evidence="3">
    <location>
        <begin position="69"/>
        <end position="128"/>
    </location>
</feature>
<dbReference type="EMBL" id="RFAQ01000005">
    <property type="protein sequence ID" value="RMD04074.1"/>
    <property type="molecule type" value="Genomic_DNA"/>
</dbReference>
<gene>
    <name evidence="4" type="ORF">D9O40_03275</name>
</gene>
<reference evidence="4 5" key="1">
    <citation type="submission" date="2018-10" db="EMBL/GenBank/DDBJ databases">
        <title>Genome-centric metagenomics revealed C2 chemical producing, CO utilizing Clostridium with novel acetogenic gene cluster.</title>
        <authorList>
            <person name="Kang H."/>
            <person name="Park B."/>
            <person name="Choi I.G."/>
            <person name="Chang I.S."/>
        </authorList>
    </citation>
    <scope>NUCLEOTIDE SEQUENCE [LARGE SCALE GENOMIC DNA]</scope>
    <source>
        <strain evidence="4 5">H21-9</strain>
    </source>
</reference>
<dbReference type="Pfam" id="PF00440">
    <property type="entry name" value="TetR_N"/>
    <property type="match status" value="1"/>
</dbReference>
<evidence type="ECO:0000313" key="4">
    <source>
        <dbReference type="EMBL" id="RMD04074.1"/>
    </source>
</evidence>
<evidence type="ECO:0000313" key="5">
    <source>
        <dbReference type="Proteomes" id="UP000277999"/>
    </source>
</evidence>
<protein>
    <submittedName>
        <fullName evidence="4">TetR/AcrR family transcriptional regulator</fullName>
    </submittedName>
</protein>
<dbReference type="GO" id="GO:0003677">
    <property type="term" value="F:DNA binding"/>
    <property type="evidence" value="ECO:0007669"/>
    <property type="project" value="UniProtKB-UniRule"/>
</dbReference>
<proteinExistence type="predicted"/>
<dbReference type="PRINTS" id="PR00455">
    <property type="entry name" value="HTHTETR"/>
</dbReference>
<evidence type="ECO:0000259" key="3">
    <source>
        <dbReference type="PROSITE" id="PS50977"/>
    </source>
</evidence>